<accession>A0A3E2NM34</accession>
<organism evidence="8 9">
    <name type="scientific">Mucilaginibacter terrenus</name>
    <dbReference type="NCBI Taxonomy" id="2482727"/>
    <lineage>
        <taxon>Bacteria</taxon>
        <taxon>Pseudomonadati</taxon>
        <taxon>Bacteroidota</taxon>
        <taxon>Sphingobacteriia</taxon>
        <taxon>Sphingobacteriales</taxon>
        <taxon>Sphingobacteriaceae</taxon>
        <taxon>Mucilaginibacter</taxon>
    </lineage>
</organism>
<dbReference type="InterPro" id="IPR033907">
    <property type="entry name" value="Endolysin_autolysin"/>
</dbReference>
<keyword evidence="9" id="KW-1185">Reference proteome</keyword>
<dbReference type="PANTHER" id="PTHR38107">
    <property type="match status" value="1"/>
</dbReference>
<dbReference type="InterPro" id="IPR023346">
    <property type="entry name" value="Lysozyme-like_dom_sf"/>
</dbReference>
<evidence type="ECO:0000313" key="9">
    <source>
        <dbReference type="Proteomes" id="UP000260823"/>
    </source>
</evidence>
<dbReference type="Gene3D" id="1.10.530.40">
    <property type="match status" value="1"/>
</dbReference>
<dbReference type="EMBL" id="QWDE01000003">
    <property type="protein sequence ID" value="RFZ82003.1"/>
    <property type="molecule type" value="Genomic_DNA"/>
</dbReference>
<dbReference type="CDD" id="cd00737">
    <property type="entry name" value="lyz_endolysin_autolysin"/>
    <property type="match status" value="1"/>
</dbReference>
<reference evidence="8 9" key="1">
    <citation type="submission" date="2018-08" db="EMBL/GenBank/DDBJ databases">
        <title>Mucilaginibacter terrae sp. nov., isolated from manganese diggings.</title>
        <authorList>
            <person name="Huang Y."/>
            <person name="Zhou Z."/>
        </authorList>
    </citation>
    <scope>NUCLEOTIDE SEQUENCE [LARGE SCALE GENOMIC DNA]</scope>
    <source>
        <strain evidence="8 9">ZH6</strain>
    </source>
</reference>
<dbReference type="GO" id="GO:0016998">
    <property type="term" value="P:cell wall macromolecule catabolic process"/>
    <property type="evidence" value="ECO:0007669"/>
    <property type="project" value="InterPro"/>
</dbReference>
<dbReference type="InterPro" id="IPR002196">
    <property type="entry name" value="Glyco_hydro_24"/>
</dbReference>
<dbReference type="HAMAP" id="MF_04110">
    <property type="entry name" value="ENDOLYSIN_T4"/>
    <property type="match status" value="1"/>
</dbReference>
<keyword evidence="6 7" id="KW-0326">Glycosidase</keyword>
<gene>
    <name evidence="8" type="ORF">DYU05_15345</name>
</gene>
<dbReference type="AlphaFoldDB" id="A0A3E2NM34"/>
<comment type="similarity">
    <text evidence="7">Belongs to the glycosyl hydrolase 24 family.</text>
</comment>
<dbReference type="EC" id="3.2.1.17" evidence="7"/>
<evidence type="ECO:0000313" key="8">
    <source>
        <dbReference type="EMBL" id="RFZ82003.1"/>
    </source>
</evidence>
<comment type="catalytic activity">
    <reaction evidence="1 7">
        <text>Hydrolysis of (1-&gt;4)-beta-linkages between N-acetylmuramic acid and N-acetyl-D-glucosamine residues in a peptidoglycan and between N-acetyl-D-glucosamine residues in chitodextrins.</text>
        <dbReference type="EC" id="3.2.1.17"/>
    </reaction>
</comment>
<keyword evidence="5" id="KW-1035">Host cytoplasm</keyword>
<dbReference type="GO" id="GO:0042742">
    <property type="term" value="P:defense response to bacterium"/>
    <property type="evidence" value="ECO:0007669"/>
    <property type="project" value="UniProtKB-KW"/>
</dbReference>
<dbReference type="InterPro" id="IPR051018">
    <property type="entry name" value="Bacteriophage_GH24"/>
</dbReference>
<dbReference type="InterPro" id="IPR023347">
    <property type="entry name" value="Lysozyme_dom_sf"/>
</dbReference>
<dbReference type="SUPFAM" id="SSF53955">
    <property type="entry name" value="Lysozyme-like"/>
    <property type="match status" value="1"/>
</dbReference>
<dbReference type="GO" id="GO:0031640">
    <property type="term" value="P:killing of cells of another organism"/>
    <property type="evidence" value="ECO:0007669"/>
    <property type="project" value="UniProtKB-KW"/>
</dbReference>
<dbReference type="Proteomes" id="UP000260823">
    <property type="component" value="Unassembled WGS sequence"/>
</dbReference>
<evidence type="ECO:0000256" key="2">
    <source>
        <dbReference type="ARBA" id="ARBA00022529"/>
    </source>
</evidence>
<comment type="caution">
    <text evidence="8">The sequence shown here is derived from an EMBL/GenBank/DDBJ whole genome shotgun (WGS) entry which is preliminary data.</text>
</comment>
<evidence type="ECO:0000256" key="4">
    <source>
        <dbReference type="ARBA" id="ARBA00022801"/>
    </source>
</evidence>
<protein>
    <recommendedName>
        <fullName evidence="7">Lysozyme</fullName>
        <ecNumber evidence="7">3.2.1.17</ecNumber>
    </recommendedName>
</protein>
<dbReference type="InterPro" id="IPR034690">
    <property type="entry name" value="Endolysin_T4_type"/>
</dbReference>
<dbReference type="PANTHER" id="PTHR38107:SF3">
    <property type="entry name" value="LYSOZYME RRRD-RELATED"/>
    <property type="match status" value="1"/>
</dbReference>
<dbReference type="GO" id="GO:0003796">
    <property type="term" value="F:lysozyme activity"/>
    <property type="evidence" value="ECO:0007669"/>
    <property type="project" value="UniProtKB-EC"/>
</dbReference>
<dbReference type="GO" id="GO:0009253">
    <property type="term" value="P:peptidoglycan catabolic process"/>
    <property type="evidence" value="ECO:0007669"/>
    <property type="project" value="InterPro"/>
</dbReference>
<evidence type="ECO:0000256" key="5">
    <source>
        <dbReference type="ARBA" id="ARBA00023200"/>
    </source>
</evidence>
<dbReference type="OrthoDB" id="5327667at2"/>
<proteinExistence type="inferred from homology"/>
<name>A0A3E2NM34_9SPHI</name>
<sequence length="158" mass="17415">MTVLYILFIYVKIDSAGRDFIYLKEGVKLKAYKDVVGVPTIGCGLTYYPDGRKVKLGDVISLKQCDDMFTAVVADFEKAISAAIKVPLNQNQFNALVSLAYNIGKAGFSKSTLVKRINAGESPERITAAFAMWNKAGDKVNSTLTKRRADEAKLYFKA</sequence>
<evidence type="ECO:0000256" key="6">
    <source>
        <dbReference type="ARBA" id="ARBA00023295"/>
    </source>
</evidence>
<keyword evidence="2 7" id="KW-0929">Antimicrobial</keyword>
<evidence type="ECO:0000256" key="3">
    <source>
        <dbReference type="ARBA" id="ARBA00022638"/>
    </source>
</evidence>
<keyword evidence="4 7" id="KW-0378">Hydrolase</keyword>
<evidence type="ECO:0000256" key="7">
    <source>
        <dbReference type="RuleBase" id="RU003788"/>
    </source>
</evidence>
<keyword evidence="3 7" id="KW-0081">Bacteriolytic enzyme</keyword>
<dbReference type="Pfam" id="PF00959">
    <property type="entry name" value="Phage_lysozyme"/>
    <property type="match status" value="1"/>
</dbReference>
<evidence type="ECO:0000256" key="1">
    <source>
        <dbReference type="ARBA" id="ARBA00000632"/>
    </source>
</evidence>